<dbReference type="EMBL" id="NCVQ01000002">
    <property type="protein sequence ID" value="PWZ43899.1"/>
    <property type="molecule type" value="Genomic_DNA"/>
</dbReference>
<accession>A0A3L6G7P0</accession>
<dbReference type="AlphaFoldDB" id="A0A3L6G7P0"/>
<gene>
    <name evidence="1" type="ORF">Zm00014a_033958</name>
</gene>
<comment type="caution">
    <text evidence="1">The sequence shown here is derived from an EMBL/GenBank/DDBJ whole genome shotgun (WGS) entry which is preliminary data.</text>
</comment>
<evidence type="ECO:0000313" key="1">
    <source>
        <dbReference type="EMBL" id="PWZ43899.1"/>
    </source>
</evidence>
<reference evidence="1 2" key="1">
    <citation type="journal article" date="2018" name="Nat. Genet.">
        <title>Extensive intraspecific gene order and gene structural variations between Mo17 and other maize genomes.</title>
        <authorList>
            <person name="Sun S."/>
            <person name="Zhou Y."/>
            <person name="Chen J."/>
            <person name="Shi J."/>
            <person name="Zhao H."/>
            <person name="Zhao H."/>
            <person name="Song W."/>
            <person name="Zhang M."/>
            <person name="Cui Y."/>
            <person name="Dong X."/>
            <person name="Liu H."/>
            <person name="Ma X."/>
            <person name="Jiao Y."/>
            <person name="Wang B."/>
            <person name="Wei X."/>
            <person name="Stein J.C."/>
            <person name="Glaubitz J.C."/>
            <person name="Lu F."/>
            <person name="Yu G."/>
            <person name="Liang C."/>
            <person name="Fengler K."/>
            <person name="Li B."/>
            <person name="Rafalski A."/>
            <person name="Schnable P.S."/>
            <person name="Ware D.H."/>
            <person name="Buckler E.S."/>
            <person name="Lai J."/>
        </authorList>
    </citation>
    <scope>NUCLEOTIDE SEQUENCE [LARGE SCALE GENOMIC DNA]</scope>
    <source>
        <strain evidence="2">cv. Missouri 17</strain>
        <tissue evidence="1">Seedling</tissue>
    </source>
</reference>
<name>A0A3L6G7P0_MAIZE</name>
<organism evidence="1 2">
    <name type="scientific">Zea mays</name>
    <name type="common">Maize</name>
    <dbReference type="NCBI Taxonomy" id="4577"/>
    <lineage>
        <taxon>Eukaryota</taxon>
        <taxon>Viridiplantae</taxon>
        <taxon>Streptophyta</taxon>
        <taxon>Embryophyta</taxon>
        <taxon>Tracheophyta</taxon>
        <taxon>Spermatophyta</taxon>
        <taxon>Magnoliopsida</taxon>
        <taxon>Liliopsida</taxon>
        <taxon>Poales</taxon>
        <taxon>Poaceae</taxon>
        <taxon>PACMAD clade</taxon>
        <taxon>Panicoideae</taxon>
        <taxon>Andropogonodae</taxon>
        <taxon>Andropogoneae</taxon>
        <taxon>Tripsacinae</taxon>
        <taxon>Zea</taxon>
    </lineage>
</organism>
<protein>
    <submittedName>
        <fullName evidence="1">Uncharacterized protein</fullName>
    </submittedName>
</protein>
<proteinExistence type="predicted"/>
<dbReference type="Proteomes" id="UP000251960">
    <property type="component" value="Chromosome 10"/>
</dbReference>
<evidence type="ECO:0000313" key="2">
    <source>
        <dbReference type="Proteomes" id="UP000251960"/>
    </source>
</evidence>
<sequence length="92" mass="11135">MAELVKHIPARYYPNKSNYNYHHVQAKNQFHFNQQKENINNLGNYFYSTHFILQIKVMNECTVIITKIPDDAHWWYISYKRCPKNGHGRHNI</sequence>